<gene>
    <name evidence="2" type="ORF">FSB_LOCUS10192</name>
</gene>
<dbReference type="EMBL" id="OIVN01000569">
    <property type="protein sequence ID" value="SPC82310.1"/>
    <property type="molecule type" value="Genomic_DNA"/>
</dbReference>
<sequence>MVNEKKDFGFGVWVWVAMVDLCLGLNGGNGFQFQGWVPMATVGLCLGFNSSSGFGFGIQWRRVVGFCDEFGFFFLCCKIWEHEVATAMKQMVSLKALEPDGMPPVFYQSYWHVVDADVLAAVLSCLNSGKIPPSLNHTYVTLISKTKNLERVTKYKPISLYNVMYKLISKVFANHLKKVLPTVISETQSAFILGRLITDNVLIAFEILHHMHNQRSGKLGSMALKLDMSKAYDRVE</sequence>
<proteinExistence type="predicted"/>
<reference evidence="2" key="1">
    <citation type="submission" date="2018-02" db="EMBL/GenBank/DDBJ databases">
        <authorList>
            <person name="Cohen D.B."/>
            <person name="Kent A.D."/>
        </authorList>
    </citation>
    <scope>NUCLEOTIDE SEQUENCE</scope>
</reference>
<accession>A0A2N9F5M3</accession>
<dbReference type="AlphaFoldDB" id="A0A2N9F5M3"/>
<dbReference type="InterPro" id="IPR000477">
    <property type="entry name" value="RT_dom"/>
</dbReference>
<name>A0A2N9F5M3_FAGSY</name>
<dbReference type="PANTHER" id="PTHR46890:SF48">
    <property type="entry name" value="RNA-DIRECTED DNA POLYMERASE"/>
    <property type="match status" value="1"/>
</dbReference>
<dbReference type="InterPro" id="IPR052343">
    <property type="entry name" value="Retrotransposon-Effector_Assoc"/>
</dbReference>
<organism evidence="2">
    <name type="scientific">Fagus sylvatica</name>
    <name type="common">Beechnut</name>
    <dbReference type="NCBI Taxonomy" id="28930"/>
    <lineage>
        <taxon>Eukaryota</taxon>
        <taxon>Viridiplantae</taxon>
        <taxon>Streptophyta</taxon>
        <taxon>Embryophyta</taxon>
        <taxon>Tracheophyta</taxon>
        <taxon>Spermatophyta</taxon>
        <taxon>Magnoliopsida</taxon>
        <taxon>eudicotyledons</taxon>
        <taxon>Gunneridae</taxon>
        <taxon>Pentapetalae</taxon>
        <taxon>rosids</taxon>
        <taxon>fabids</taxon>
        <taxon>Fagales</taxon>
        <taxon>Fagaceae</taxon>
        <taxon>Fagus</taxon>
    </lineage>
</organism>
<evidence type="ECO:0000259" key="1">
    <source>
        <dbReference type="PROSITE" id="PS50878"/>
    </source>
</evidence>
<dbReference type="CDD" id="cd01650">
    <property type="entry name" value="RT_nLTR_like"/>
    <property type="match status" value="1"/>
</dbReference>
<feature type="domain" description="Reverse transcriptase" evidence="1">
    <location>
        <begin position="124"/>
        <end position="236"/>
    </location>
</feature>
<protein>
    <recommendedName>
        <fullName evidence="1">Reverse transcriptase domain-containing protein</fullName>
    </recommendedName>
</protein>
<dbReference type="PROSITE" id="PS50878">
    <property type="entry name" value="RT_POL"/>
    <property type="match status" value="1"/>
</dbReference>
<evidence type="ECO:0000313" key="2">
    <source>
        <dbReference type="EMBL" id="SPC82310.1"/>
    </source>
</evidence>
<dbReference type="PANTHER" id="PTHR46890">
    <property type="entry name" value="NON-LTR RETROLELEMENT REVERSE TRANSCRIPTASE-LIKE PROTEIN-RELATED"/>
    <property type="match status" value="1"/>
</dbReference>
<dbReference type="Pfam" id="PF00078">
    <property type="entry name" value="RVT_1"/>
    <property type="match status" value="1"/>
</dbReference>